<gene>
    <name evidence="4" type="primary">hemA</name>
    <name evidence="11" type="ORF">EDB95_3547</name>
</gene>
<organism evidence="11 12">
    <name type="scientific">Dinghuibacter silviterrae</name>
    <dbReference type="NCBI Taxonomy" id="1539049"/>
    <lineage>
        <taxon>Bacteria</taxon>
        <taxon>Pseudomonadati</taxon>
        <taxon>Bacteroidota</taxon>
        <taxon>Chitinophagia</taxon>
        <taxon>Chitinophagales</taxon>
        <taxon>Chitinophagaceae</taxon>
        <taxon>Dinghuibacter</taxon>
    </lineage>
</organism>
<evidence type="ECO:0000256" key="1">
    <source>
        <dbReference type="ARBA" id="ARBA00022857"/>
    </source>
</evidence>
<feature type="binding site" evidence="4 6">
    <location>
        <position position="117"/>
    </location>
    <ligand>
        <name>substrate</name>
    </ligand>
</feature>
<comment type="subunit">
    <text evidence="4">Homodimer.</text>
</comment>
<dbReference type="InterPro" id="IPR006151">
    <property type="entry name" value="Shikm_DH/Glu-tRNA_Rdtase"/>
</dbReference>
<feature type="domain" description="Glutamyl-tRNA reductase N-terminal" evidence="10">
    <location>
        <begin position="20"/>
        <end position="164"/>
    </location>
</feature>
<dbReference type="OrthoDB" id="110209at2"/>
<comment type="function">
    <text evidence="4">Catalyzes the NADPH-dependent reduction of glutamyl-tRNA(Glu) to glutamate 1-semialdehyde (GSA).</text>
</comment>
<dbReference type="SUPFAM" id="SSF51735">
    <property type="entry name" value="NAD(P)-binding Rossmann-fold domains"/>
    <property type="match status" value="1"/>
</dbReference>
<keyword evidence="3 4" id="KW-0627">Porphyrin biosynthesis</keyword>
<comment type="similarity">
    <text evidence="4">Belongs to the glutamyl-tRNA reductase family.</text>
</comment>
<dbReference type="PANTHER" id="PTHR43013">
    <property type="entry name" value="GLUTAMYL-TRNA REDUCTASE"/>
    <property type="match status" value="1"/>
</dbReference>
<dbReference type="Gene3D" id="3.30.460.30">
    <property type="entry name" value="Glutamyl-tRNA reductase, N-terminal domain"/>
    <property type="match status" value="1"/>
</dbReference>
<dbReference type="InterPro" id="IPR036291">
    <property type="entry name" value="NAD(P)-bd_dom_sf"/>
</dbReference>
<keyword evidence="2 4" id="KW-0560">Oxidoreductase</keyword>
<dbReference type="SUPFAM" id="SSF69742">
    <property type="entry name" value="Glutamyl tRNA-reductase catalytic, N-terminal domain"/>
    <property type="match status" value="1"/>
</dbReference>
<evidence type="ECO:0000256" key="6">
    <source>
        <dbReference type="PIRSR" id="PIRSR000445-2"/>
    </source>
</evidence>
<feature type="binding site" evidence="4 7">
    <location>
        <begin position="197"/>
        <end position="202"/>
    </location>
    <ligand>
        <name>NADP(+)</name>
        <dbReference type="ChEBI" id="CHEBI:58349"/>
    </ligand>
</feature>
<dbReference type="Gene3D" id="3.40.50.720">
    <property type="entry name" value="NAD(P)-binding Rossmann-like Domain"/>
    <property type="match status" value="1"/>
</dbReference>
<dbReference type="SUPFAM" id="SSF69075">
    <property type="entry name" value="Glutamyl tRNA-reductase dimerization domain"/>
    <property type="match status" value="1"/>
</dbReference>
<comment type="caution">
    <text evidence="11">The sequence shown here is derived from an EMBL/GenBank/DDBJ whole genome shotgun (WGS) entry which is preliminary data.</text>
</comment>
<feature type="active site" description="Nucleophile" evidence="4 5">
    <location>
        <position position="62"/>
    </location>
</feature>
<dbReference type="InterPro" id="IPR036453">
    <property type="entry name" value="GluRdtase_dimer_dom_sf"/>
</dbReference>
<feature type="binding site" evidence="4 6">
    <location>
        <position position="128"/>
    </location>
    <ligand>
        <name>substrate</name>
    </ligand>
</feature>
<dbReference type="HAMAP" id="MF_00087">
    <property type="entry name" value="Glu_tRNA_reductase"/>
    <property type="match status" value="1"/>
</dbReference>
<comment type="miscellaneous">
    <text evidence="4">During catalysis, the active site Cys acts as a nucleophile attacking the alpha-carbonyl group of tRNA-bound glutamate with the formation of a thioester intermediate between enzyme and glutamate, and the concomitant release of tRNA(Glu). The thioester intermediate is finally reduced by direct hydride transfer from NADPH, to form the product GSA.</text>
</comment>
<evidence type="ECO:0000256" key="8">
    <source>
        <dbReference type="PIRSR" id="PIRSR000445-4"/>
    </source>
</evidence>
<comment type="domain">
    <text evidence="4">Possesses an unusual extended V-shaped dimeric structure with each monomer consisting of three distinct domains arranged along a curved 'spinal' alpha-helix. The N-terminal catalytic domain specifically recognizes the glutamate moiety of the substrate. The second domain is the NADPH-binding domain, and the third C-terminal domain is responsible for dimerization.</text>
</comment>
<keyword evidence="1 4" id="KW-0521">NADP</keyword>
<evidence type="ECO:0000256" key="5">
    <source>
        <dbReference type="PIRSR" id="PIRSR000445-1"/>
    </source>
</evidence>
<reference evidence="11 12" key="1">
    <citation type="submission" date="2019-03" db="EMBL/GenBank/DDBJ databases">
        <title>Genomic Encyclopedia of Type Strains, Phase IV (KMG-IV): sequencing the most valuable type-strain genomes for metagenomic binning, comparative biology and taxonomic classification.</title>
        <authorList>
            <person name="Goeker M."/>
        </authorList>
    </citation>
    <scope>NUCLEOTIDE SEQUENCE [LARGE SCALE GENOMIC DNA]</scope>
    <source>
        <strain evidence="11 12">DSM 100059</strain>
    </source>
</reference>
<dbReference type="PANTHER" id="PTHR43013:SF1">
    <property type="entry name" value="GLUTAMYL-TRNA REDUCTASE"/>
    <property type="match status" value="1"/>
</dbReference>
<comment type="catalytic activity">
    <reaction evidence="4">
        <text>(S)-4-amino-5-oxopentanoate + tRNA(Glu) + NADP(+) = L-glutamyl-tRNA(Glu) + NADPH + H(+)</text>
        <dbReference type="Rhea" id="RHEA:12344"/>
        <dbReference type="Rhea" id="RHEA-COMP:9663"/>
        <dbReference type="Rhea" id="RHEA-COMP:9680"/>
        <dbReference type="ChEBI" id="CHEBI:15378"/>
        <dbReference type="ChEBI" id="CHEBI:57501"/>
        <dbReference type="ChEBI" id="CHEBI:57783"/>
        <dbReference type="ChEBI" id="CHEBI:58349"/>
        <dbReference type="ChEBI" id="CHEBI:78442"/>
        <dbReference type="ChEBI" id="CHEBI:78520"/>
        <dbReference type="EC" id="1.2.1.70"/>
    </reaction>
</comment>
<dbReference type="GO" id="GO:0008883">
    <property type="term" value="F:glutamyl-tRNA reductase activity"/>
    <property type="evidence" value="ECO:0007669"/>
    <property type="project" value="UniProtKB-UniRule"/>
</dbReference>
<accession>A0A4R8DF80</accession>
<dbReference type="InterPro" id="IPR015895">
    <property type="entry name" value="4pyrrol_synth_GluRdtase_N"/>
</dbReference>
<evidence type="ECO:0000259" key="9">
    <source>
        <dbReference type="Pfam" id="PF01488"/>
    </source>
</evidence>
<dbReference type="PIRSF" id="PIRSF000445">
    <property type="entry name" value="4pyrrol_synth_GluRdtase"/>
    <property type="match status" value="1"/>
</dbReference>
<evidence type="ECO:0000313" key="11">
    <source>
        <dbReference type="EMBL" id="TDW95736.1"/>
    </source>
</evidence>
<dbReference type="EMBL" id="SODV01000002">
    <property type="protein sequence ID" value="TDW95736.1"/>
    <property type="molecule type" value="Genomic_DNA"/>
</dbReference>
<evidence type="ECO:0000256" key="7">
    <source>
        <dbReference type="PIRSR" id="PIRSR000445-3"/>
    </source>
</evidence>
<keyword evidence="12" id="KW-1185">Reference proteome</keyword>
<dbReference type="NCBIfam" id="TIGR01035">
    <property type="entry name" value="hemA"/>
    <property type="match status" value="1"/>
</dbReference>
<comment type="pathway">
    <text evidence="4">Porphyrin-containing compound metabolism; protoporphyrin-IX biosynthesis; 5-aminolevulinate from L-glutamyl-tRNA(Glu): step 1/2.</text>
</comment>
<dbReference type="GO" id="GO:0019353">
    <property type="term" value="P:protoporphyrinogen IX biosynthetic process from glutamate"/>
    <property type="evidence" value="ECO:0007669"/>
    <property type="project" value="TreeGrafter"/>
</dbReference>
<evidence type="ECO:0000256" key="3">
    <source>
        <dbReference type="ARBA" id="ARBA00023244"/>
    </source>
</evidence>
<evidence type="ECO:0000313" key="12">
    <source>
        <dbReference type="Proteomes" id="UP000294498"/>
    </source>
</evidence>
<dbReference type="GO" id="GO:0050661">
    <property type="term" value="F:NADP binding"/>
    <property type="evidence" value="ECO:0007669"/>
    <property type="project" value="InterPro"/>
</dbReference>
<evidence type="ECO:0000256" key="2">
    <source>
        <dbReference type="ARBA" id="ARBA00023002"/>
    </source>
</evidence>
<feature type="binding site" evidence="4 6">
    <location>
        <begin position="122"/>
        <end position="124"/>
    </location>
    <ligand>
        <name>substrate</name>
    </ligand>
</feature>
<dbReference type="AlphaFoldDB" id="A0A4R8DF80"/>
<dbReference type="EC" id="1.2.1.70" evidence="4"/>
<name>A0A4R8DF80_9BACT</name>
<dbReference type="InterPro" id="IPR000343">
    <property type="entry name" value="4pyrrol_synth_GluRdtase"/>
</dbReference>
<dbReference type="UniPathway" id="UPA00251">
    <property type="reaction ID" value="UER00316"/>
</dbReference>
<sequence length="408" mass="45092">MSDDYSSESSKTIDQFFIAGISYKKTDADIRSLFAINQEQYGQLISTGRAQGLHELFVLSTCNRTEIYGFAPDPDHLIGLLCRFTKGDEETFRKNAFCLQGLQAVRHLCQVSSGLDSQILGDYEINGQIKVASKFSKERDCLGPFTERLINTALQLSKSIKNNTALSSGTVSVAFAAIQYLKNHLAPGPSRKIVLVGVGKIGRSTCKNVLAYLDTRNIVVLNRTLDVAREFALEQGIRYASMDNLREELSDADAVIVATNAQAPTVVAADIQGTGVHLVLDLSIPFNAEPAIARLPGVTLINVDHLSKETDATISRRKLEVPKAEAIVGEFVDEFKAWYNMRQQLGMIRAVRHTLRQIPSDHVPETVEGAYEERMQKVINNLAAKIRRNSPKGCCYLEALHDYITPGE</sequence>
<dbReference type="Pfam" id="PF01488">
    <property type="entry name" value="Shikimate_DH"/>
    <property type="match status" value="1"/>
</dbReference>
<protein>
    <recommendedName>
        <fullName evidence="4">Glutamyl-tRNA reductase</fullName>
        <shortName evidence="4">GluTR</shortName>
        <ecNumber evidence="4">1.2.1.70</ecNumber>
    </recommendedName>
</protein>
<feature type="binding site" evidence="4 6">
    <location>
        <begin position="61"/>
        <end position="64"/>
    </location>
    <ligand>
        <name>substrate</name>
    </ligand>
</feature>
<evidence type="ECO:0000256" key="4">
    <source>
        <dbReference type="HAMAP-Rule" id="MF_00087"/>
    </source>
</evidence>
<dbReference type="Pfam" id="PF05201">
    <property type="entry name" value="GlutR_N"/>
    <property type="match status" value="1"/>
</dbReference>
<feature type="domain" description="Quinate/shikimate 5-dehydrogenase/glutamyl-tRNA reductase" evidence="9">
    <location>
        <begin position="190"/>
        <end position="307"/>
    </location>
</feature>
<dbReference type="RefSeq" id="WP_133995375.1">
    <property type="nucleotide sequence ID" value="NZ_SODV01000002.1"/>
</dbReference>
<dbReference type="Proteomes" id="UP000294498">
    <property type="component" value="Unassembled WGS sequence"/>
</dbReference>
<feature type="site" description="Important for activity" evidence="4 8">
    <location>
        <position position="107"/>
    </location>
</feature>
<evidence type="ECO:0000259" key="10">
    <source>
        <dbReference type="Pfam" id="PF05201"/>
    </source>
</evidence>
<dbReference type="InterPro" id="IPR036343">
    <property type="entry name" value="GluRdtase_N_sf"/>
</dbReference>
<proteinExistence type="inferred from homology"/>